<evidence type="ECO:0000259" key="2">
    <source>
        <dbReference type="Pfam" id="PF14222"/>
    </source>
</evidence>
<dbReference type="SUPFAM" id="SSF48371">
    <property type="entry name" value="ARM repeat"/>
    <property type="match status" value="2"/>
</dbReference>
<dbReference type="GO" id="GO:0030427">
    <property type="term" value="C:site of polarized growth"/>
    <property type="evidence" value="ECO:0007669"/>
    <property type="project" value="TreeGrafter"/>
</dbReference>
<dbReference type="Pfam" id="PF14228">
    <property type="entry name" value="MOR2-PAG1_mid"/>
    <property type="match status" value="2"/>
</dbReference>
<gene>
    <name evidence="5" type="ORF">NADFUDRAFT_5283</name>
</gene>
<dbReference type="GO" id="GO:0005938">
    <property type="term" value="C:cell cortex"/>
    <property type="evidence" value="ECO:0007669"/>
    <property type="project" value="TreeGrafter"/>
</dbReference>
<feature type="domain" description="Cell morphogenesis protein N-terminal" evidence="2">
    <location>
        <begin position="66"/>
        <end position="620"/>
    </location>
</feature>
<feature type="non-terminal residue" evidence="5">
    <location>
        <position position="2109"/>
    </location>
</feature>
<dbReference type="PANTHER" id="PTHR12295:SF30">
    <property type="entry name" value="PROTEIN FURRY"/>
    <property type="match status" value="1"/>
</dbReference>
<dbReference type="InterPro" id="IPR039867">
    <property type="entry name" value="Furry/Tao3/Mor2"/>
</dbReference>
<dbReference type="Proteomes" id="UP000095009">
    <property type="component" value="Unassembled WGS sequence"/>
</dbReference>
<accession>A0A1E3PP77</accession>
<dbReference type="GO" id="GO:0000902">
    <property type="term" value="P:cell morphogenesis"/>
    <property type="evidence" value="ECO:0007669"/>
    <property type="project" value="InterPro"/>
</dbReference>
<reference evidence="5 6" key="1">
    <citation type="journal article" date="2016" name="Proc. Natl. Acad. Sci. U.S.A.">
        <title>Comparative genomics of biotechnologically important yeasts.</title>
        <authorList>
            <person name="Riley R."/>
            <person name="Haridas S."/>
            <person name="Wolfe K.H."/>
            <person name="Lopes M.R."/>
            <person name="Hittinger C.T."/>
            <person name="Goeker M."/>
            <person name="Salamov A.A."/>
            <person name="Wisecaver J.H."/>
            <person name="Long T.M."/>
            <person name="Calvey C.H."/>
            <person name="Aerts A.L."/>
            <person name="Barry K.W."/>
            <person name="Choi C."/>
            <person name="Clum A."/>
            <person name="Coughlan A.Y."/>
            <person name="Deshpande S."/>
            <person name="Douglass A.P."/>
            <person name="Hanson S.J."/>
            <person name="Klenk H.-P."/>
            <person name="LaButti K.M."/>
            <person name="Lapidus A."/>
            <person name="Lindquist E.A."/>
            <person name="Lipzen A.M."/>
            <person name="Meier-Kolthoff J.P."/>
            <person name="Ohm R.A."/>
            <person name="Otillar R.P."/>
            <person name="Pangilinan J.L."/>
            <person name="Peng Y."/>
            <person name="Rokas A."/>
            <person name="Rosa C.A."/>
            <person name="Scheuner C."/>
            <person name="Sibirny A.A."/>
            <person name="Slot J.C."/>
            <person name="Stielow J.B."/>
            <person name="Sun H."/>
            <person name="Kurtzman C.P."/>
            <person name="Blackwell M."/>
            <person name="Grigoriev I.V."/>
            <person name="Jeffries T.W."/>
        </authorList>
    </citation>
    <scope>NUCLEOTIDE SEQUENCE [LARGE SCALE GENOMIC DNA]</scope>
    <source>
        <strain evidence="5 6">DSM 6958</strain>
    </source>
</reference>
<dbReference type="InterPro" id="IPR025614">
    <property type="entry name" value="Cell_morpho_N"/>
</dbReference>
<feature type="domain" description="Cell morphogenesis central region" evidence="4">
    <location>
        <begin position="1162"/>
        <end position="1408"/>
    </location>
</feature>
<name>A0A1E3PP77_9ASCO</name>
<feature type="region of interest" description="Disordered" evidence="1">
    <location>
        <begin position="942"/>
        <end position="963"/>
    </location>
</feature>
<keyword evidence="6" id="KW-1185">Reference proteome</keyword>
<evidence type="ECO:0008006" key="7">
    <source>
        <dbReference type="Google" id="ProtNLM"/>
    </source>
</evidence>
<evidence type="ECO:0000259" key="4">
    <source>
        <dbReference type="Pfam" id="PF14228"/>
    </source>
</evidence>
<feature type="domain" description="Cell morphogenesis protein C-terminal" evidence="3">
    <location>
        <begin position="1668"/>
        <end position="1917"/>
    </location>
</feature>
<feature type="domain" description="Cell morphogenesis central region" evidence="4">
    <location>
        <begin position="1465"/>
        <end position="1639"/>
    </location>
</feature>
<evidence type="ECO:0000313" key="5">
    <source>
        <dbReference type="EMBL" id="ODQ67100.1"/>
    </source>
</evidence>
<dbReference type="OrthoDB" id="6287725at2759"/>
<dbReference type="InterPro" id="IPR029473">
    <property type="entry name" value="MOR2-PAG1_mid"/>
</dbReference>
<evidence type="ECO:0000256" key="1">
    <source>
        <dbReference type="SAM" id="MobiDB-lite"/>
    </source>
</evidence>
<evidence type="ECO:0000259" key="3">
    <source>
        <dbReference type="Pfam" id="PF14225"/>
    </source>
</evidence>
<dbReference type="STRING" id="857566.A0A1E3PP77"/>
<proteinExistence type="predicted"/>
<sequence length="2109" mass="239094">MFWRKTKSEAANKAAGVVNNSVLGSESINQNHHQRAGSRTEITHTHLSIQAQMILEENRETAILADRKSLISIYILCRVLIEVVKQTPLESLGEDLNEKLEEIVFKQLRSTDPDLFRNSLIRSANWNMFAELLGQMSSSSFLSVGDRFIADLEKFTGKIDKDKEPHIELIIHGMRYLRISVYPMEKLDDSAEFLLSIGKFFSFCEGQRVKLAYADILTQLLLPISNIATAEVNHPTWQEATKLIFTKGIGLLPKLRYWFSAFPLVTTILAVSPQDFFAENWINVLESSVSKLKEKNRAAPSIYVVCVTRLVWVFLFRCTESLNNTTKKLNIVFKTLFSTSGKKPWITTDPYIQQSCTHLIRCAGYTQLQLILENILPILLQSNQILNTTNILVPETLIPERIMIGVRSYLHILHDGETSERPAFLTDDILQNLVENRSFQGVITKVRSGTLIQEFHENFCTILGRVLLLCDHHYGAQISVIDEEQKPTSKLKGTRPSIGVSFHFGSDFTGSIQKSSFHDLFCVLFEALPWCSPNNISYSKSLEIVCRNTLHADIKISTAASEALKKISKHKNSKFVMNAFSNFMFSFDEKLFSTYESSLSIASQFEKILALYVELLELWIGKIKNSKLSTSNNAEQAEDIDYNGIWTAIEEIEGNGLFFLCSQDRAIRILAVKILRLAAEFEIILNEHAGLKSALTPFNKRFSKVQEVESSRLISMLDTIDISLLLKSSKTAPDLGTAERSRLHKLHGKKKETLARLAESDYGVDTAIWLKVFPAFIGVCFEKFPIPVAVCRNIVCIRLVQMHDAVLKFIESQRPLMPPSHAFIPKHSMRTYAEVLIEQWKIYLIVSCSTLTLTDEQKLHIPDGTSNHGRKGSVQKITIHHQKITSAKSVFRMIIPLLAVDHPVIRDSVVTGLTNVNINIYKSFIECIQPFNMRWNESNKVKPSPRSGFTPKSKMDVPGTTASQERMKTEITHVLMLTSHFLESPRIYNDEWIINQLISLIKDLKNLLSQGDIQIDWDYQKLRRYFCGLLERAFTNLHKVLDMNKLLPFEGRLACFTMMEEWCGYSQNWQAASEREAMMKRVVLGRAKDSKEHNIIIASMELEKRKLDTAALSSMAALCAGPTIENHDLAGGKKAIIAFNIPGLLKWIETILASPNENMKNIGKRALRNILLHNSSQPKILNEVFNNCYREFPEAKTSSSYFAIVCEVLLQVEYYPCHVIQTLALALFKTGDQDEHVRELAVKLLKDIERRFYATSCVKEYEVGISDKSTAVFKRALFNISSRFASDHPGDAFLIISELTRYFHVVSNHSRRDILAVLLPWLQSIELKLDLNEETPDPGSQMIMNNLFEITVKFSDTIQNEVEALWVALGNGLFPANVSAVFKFLIHHSLERRDSTFVEYSRQVLVYLSMTSTGAGLIDTLLSYLQPRSMIPQYPEPHGIDLATKQYPYVADLSTILPVSSKETGFSHGQLALILLVDIMIGPTESMRSNLPLLFHVSFVLLDHYLPIVHEQAKEMLIHIIHEISHGSDLAIQFIGTLKEDIKSVRWSYDDLNHGSNGARTPKLMNEMVNDILNIFKSEYPELRSTWSHVALTWATTCPVRHIACRSFQLFRSLLTSLDQSMLADMLARLSNTISDSTSDIQGFAMQILMTLDTITVELPPEELIKYPQLFWATVACLSTVHEAEFTEVLNVLEIFISKVDLASADTVSCLISTFPPKWDGNFEGIQQIILIGLRSANSWDQTMRILDKLDKIPDNEIIAGPGRIVFTILSNLPRFLHVLESEDPPKEIIESSANISEVCASHNLAALSRIFDSYAKKRFRTKKDFLKQTLQALQNAFFPIWEAQSLVFILGLLSNQLRWVKEETLEILKQFFPFIDLHREEFTGIGADLISPLLRLLQTDYAETALEVLDETSYISGSQMDRHVLRMSLGNRTIRKEYENTATLFGIPDESGWAIPMPAAVAARTRNNVHSVFYTFVTSKTDLEEGEENTDQRDEFEFHIDDYLHKNVVKLSDAVSVAPNDRGEGSLSHMWAELDNLDTFFAKDVARQNVHVRDVSATDTEISTDQIYPVESAPQFYDKKVSVILNRSLARNPSTTSFKTSLADSFGN</sequence>
<dbReference type="InterPro" id="IPR025481">
    <property type="entry name" value="Cell_Morphogen_C"/>
</dbReference>
<dbReference type="PANTHER" id="PTHR12295">
    <property type="entry name" value="FURRY-RELATED"/>
    <property type="match status" value="1"/>
</dbReference>
<dbReference type="Pfam" id="PF14225">
    <property type="entry name" value="MOR2-PAG1_C"/>
    <property type="match status" value="1"/>
</dbReference>
<dbReference type="EMBL" id="KV454407">
    <property type="protein sequence ID" value="ODQ67100.1"/>
    <property type="molecule type" value="Genomic_DNA"/>
</dbReference>
<evidence type="ECO:0000313" key="6">
    <source>
        <dbReference type="Proteomes" id="UP000095009"/>
    </source>
</evidence>
<protein>
    <recommendedName>
        <fullName evidence="7">Cell morphogenesis protein</fullName>
    </recommendedName>
</protein>
<dbReference type="InterPro" id="IPR016024">
    <property type="entry name" value="ARM-type_fold"/>
</dbReference>
<organism evidence="5 6">
    <name type="scientific">Nadsonia fulvescens var. elongata DSM 6958</name>
    <dbReference type="NCBI Taxonomy" id="857566"/>
    <lineage>
        <taxon>Eukaryota</taxon>
        <taxon>Fungi</taxon>
        <taxon>Dikarya</taxon>
        <taxon>Ascomycota</taxon>
        <taxon>Saccharomycotina</taxon>
        <taxon>Dipodascomycetes</taxon>
        <taxon>Dipodascales</taxon>
        <taxon>Dipodascales incertae sedis</taxon>
        <taxon>Nadsonia</taxon>
    </lineage>
</organism>
<dbReference type="Pfam" id="PF14222">
    <property type="entry name" value="MOR2-PAG1_N"/>
    <property type="match status" value="1"/>
</dbReference>